<dbReference type="InterPro" id="IPR009091">
    <property type="entry name" value="RCC1/BLIP-II"/>
</dbReference>
<dbReference type="AlphaFoldDB" id="T1HWD3"/>
<dbReference type="Gene3D" id="2.130.10.30">
    <property type="entry name" value="Regulator of chromosome condensation 1/beta-lactamase-inhibitor protein II"/>
    <property type="match status" value="1"/>
</dbReference>
<dbReference type="PROSITE" id="PS50012">
    <property type="entry name" value="RCC1_3"/>
    <property type="match status" value="2"/>
</dbReference>
<evidence type="ECO:0000313" key="2">
    <source>
        <dbReference type="Proteomes" id="UP000015103"/>
    </source>
</evidence>
<dbReference type="InterPro" id="IPR051553">
    <property type="entry name" value="Ran_GTPase-activating"/>
</dbReference>
<dbReference type="PANTHER" id="PTHR45982:SF1">
    <property type="entry name" value="REGULATOR OF CHROMOSOME CONDENSATION"/>
    <property type="match status" value="1"/>
</dbReference>
<proteinExistence type="predicted"/>
<dbReference type="PRINTS" id="PR00633">
    <property type="entry name" value="RCCNDNSATION"/>
</dbReference>
<dbReference type="HOGENOM" id="CLU_798289_0_0_1"/>
<dbReference type="Pfam" id="PF00415">
    <property type="entry name" value="RCC1"/>
    <property type="match status" value="1"/>
</dbReference>
<dbReference type="VEuPathDB" id="VectorBase:RPRC008353"/>
<sequence length="348" mass="38727">MDLPNGIKLFNLFPCTALATGNEHVVLLNSIGDVYTWGNNDQGQLGDGLSFPRIQPYLVKLPQIVRISCAQNYTLALDYKNEVWFWGRLNYVSEKFQGHRVPKRISLPGSIGVSQISCGSTFASIVTVDNRVFIWGQNLCGQLGLGHKNPVDEPREMSGLKGVSGVLSATNSALFLTKDGRVYVTGRTGQTIYHTNPKEVKFNKKIVQIGASWKLDQFGVKTENGEIHRWGFHDKTGLPQLTDFENIVQIFSNGCTPTVYPDNYNYGDGFIVSKLKSETKSTKTEQVINKNSKEKTATKKENVGSTRSYIDGWSDVKVRLTDGYFAAHSKILRESSMYFAIMLDCGAN</sequence>
<protein>
    <submittedName>
        <fullName evidence="1">Uncharacterized protein</fullName>
    </submittedName>
</protein>
<dbReference type="Pfam" id="PF13540">
    <property type="entry name" value="RCC1_2"/>
    <property type="match status" value="1"/>
</dbReference>
<dbReference type="GO" id="GO:0005085">
    <property type="term" value="F:guanyl-nucleotide exchange factor activity"/>
    <property type="evidence" value="ECO:0007669"/>
    <property type="project" value="TreeGrafter"/>
</dbReference>
<dbReference type="InParanoid" id="T1HWD3"/>
<name>T1HWD3_RHOPR</name>
<dbReference type="EnsemblMetazoa" id="RPRC008353-RA">
    <property type="protein sequence ID" value="RPRC008353-PA"/>
    <property type="gene ID" value="RPRC008353"/>
</dbReference>
<evidence type="ECO:0000313" key="1">
    <source>
        <dbReference type="EnsemblMetazoa" id="RPRC008353-PA"/>
    </source>
</evidence>
<keyword evidence="2" id="KW-1185">Reference proteome</keyword>
<organism evidence="1 2">
    <name type="scientific">Rhodnius prolixus</name>
    <name type="common">Triatomid bug</name>
    <dbReference type="NCBI Taxonomy" id="13249"/>
    <lineage>
        <taxon>Eukaryota</taxon>
        <taxon>Metazoa</taxon>
        <taxon>Ecdysozoa</taxon>
        <taxon>Arthropoda</taxon>
        <taxon>Hexapoda</taxon>
        <taxon>Insecta</taxon>
        <taxon>Pterygota</taxon>
        <taxon>Neoptera</taxon>
        <taxon>Paraneoptera</taxon>
        <taxon>Hemiptera</taxon>
        <taxon>Heteroptera</taxon>
        <taxon>Panheteroptera</taxon>
        <taxon>Cimicomorpha</taxon>
        <taxon>Reduviidae</taxon>
        <taxon>Triatominae</taxon>
        <taxon>Rhodnius</taxon>
    </lineage>
</organism>
<dbReference type="EMBL" id="ACPB03014139">
    <property type="status" value="NOT_ANNOTATED_CDS"/>
    <property type="molecule type" value="Genomic_DNA"/>
</dbReference>
<dbReference type="SUPFAM" id="SSF50985">
    <property type="entry name" value="RCC1/BLIP-II"/>
    <property type="match status" value="1"/>
</dbReference>
<dbReference type="GO" id="GO:0005737">
    <property type="term" value="C:cytoplasm"/>
    <property type="evidence" value="ECO:0007669"/>
    <property type="project" value="TreeGrafter"/>
</dbReference>
<dbReference type="STRING" id="13249.T1HWD3"/>
<accession>T1HWD3</accession>
<reference evidence="1" key="1">
    <citation type="submission" date="2015-05" db="UniProtKB">
        <authorList>
            <consortium name="EnsemblMetazoa"/>
        </authorList>
    </citation>
    <scope>IDENTIFICATION</scope>
</reference>
<dbReference type="eggNOG" id="KOG1426">
    <property type="taxonomic scope" value="Eukaryota"/>
</dbReference>
<dbReference type="InterPro" id="IPR000408">
    <property type="entry name" value="Reg_chr_condens"/>
</dbReference>
<dbReference type="PANTHER" id="PTHR45982">
    <property type="entry name" value="REGULATOR OF CHROMOSOME CONDENSATION"/>
    <property type="match status" value="1"/>
</dbReference>
<dbReference type="Proteomes" id="UP000015103">
    <property type="component" value="Unassembled WGS sequence"/>
</dbReference>